<sequence>MTHVLVTGGAGFIGTHVVTALHDAGHRVTVVDAGHPGAHRLPLPDTVAGAPLVRLDLRDRPAVAGVLAGVDVVVHQAAMVGLGVDLDDLPEYVGCNDLGSAVLLAAMARAGVHRLVLASSMVVYGEGAYACAGHGAVRPAPRSVADLAAGHFEPVCTSCGAAVTPGLVDEEAPLDPRSVYAATKVAQEHLTAVWARQTGGTVVALRYHNVYGPGMPRDTPYSGVAAIFRSALEAGRAPRVFEDGGQRRDFVHVRDVAAANLAALEATGTRTGWRAYNVASGRPATVGQLATELARAAGGPPPVVTGEFRLGDVRHVVASPARAEAELGFRAAVGLADGITEFAHAPLRG</sequence>
<dbReference type="InterPro" id="IPR036291">
    <property type="entry name" value="NAD(P)-bd_dom_sf"/>
</dbReference>
<dbReference type="Pfam" id="PF01370">
    <property type="entry name" value="Epimerase"/>
    <property type="match status" value="1"/>
</dbReference>
<evidence type="ECO:0000256" key="1">
    <source>
        <dbReference type="ARBA" id="ARBA00004947"/>
    </source>
</evidence>
<dbReference type="AlphaFoldDB" id="A0A0D0WQW5"/>
<comment type="pathway">
    <text evidence="1">Carbohydrate metabolism; galactose metabolism.</text>
</comment>
<comment type="caution">
    <text evidence="7">The sequence shown here is derived from an EMBL/GenBank/DDBJ whole genome shotgun (WGS) entry which is preliminary data.</text>
</comment>
<feature type="domain" description="NAD-dependent epimerase/dehydratase" evidence="6">
    <location>
        <begin position="4"/>
        <end position="279"/>
    </location>
</feature>
<evidence type="ECO:0000313" key="8">
    <source>
        <dbReference type="Proteomes" id="UP000032254"/>
    </source>
</evidence>
<evidence type="ECO:0000256" key="4">
    <source>
        <dbReference type="ARBA" id="ARBA00031367"/>
    </source>
</evidence>
<organism evidence="7 8">
    <name type="scientific">Micromonospora haikouensis</name>
    <dbReference type="NCBI Taxonomy" id="686309"/>
    <lineage>
        <taxon>Bacteria</taxon>
        <taxon>Bacillati</taxon>
        <taxon>Actinomycetota</taxon>
        <taxon>Actinomycetes</taxon>
        <taxon>Micromonosporales</taxon>
        <taxon>Micromonosporaceae</taxon>
        <taxon>Micromonospora</taxon>
    </lineage>
</organism>
<evidence type="ECO:0000256" key="2">
    <source>
        <dbReference type="ARBA" id="ARBA00007637"/>
    </source>
</evidence>
<gene>
    <name evidence="7" type="ORF">TK50_27555</name>
</gene>
<dbReference type="GO" id="GO:0033499">
    <property type="term" value="P:galactose catabolic process via UDP-galactose, Leloir pathway"/>
    <property type="evidence" value="ECO:0007669"/>
    <property type="project" value="TreeGrafter"/>
</dbReference>
<dbReference type="PANTHER" id="PTHR43725:SF53">
    <property type="entry name" value="UDP-ARABINOSE 4-EPIMERASE 1"/>
    <property type="match status" value="1"/>
</dbReference>
<dbReference type="Proteomes" id="UP000032254">
    <property type="component" value="Unassembled WGS sequence"/>
</dbReference>
<dbReference type="Gene3D" id="3.40.50.720">
    <property type="entry name" value="NAD(P)-binding Rossmann-like Domain"/>
    <property type="match status" value="1"/>
</dbReference>
<accession>A0A0D0WQW5</accession>
<protein>
    <recommendedName>
        <fullName evidence="3">UDP-glucose 4-epimerase</fullName>
    </recommendedName>
    <alternativeName>
        <fullName evidence="5">Galactowaldenase</fullName>
    </alternativeName>
    <alternativeName>
        <fullName evidence="4">UDP-galactose 4-epimerase</fullName>
    </alternativeName>
</protein>
<dbReference type="PATRIC" id="fig|47853.6.peg.5779"/>
<dbReference type="GeneID" id="301307772"/>
<dbReference type="PANTHER" id="PTHR43725">
    <property type="entry name" value="UDP-GLUCOSE 4-EPIMERASE"/>
    <property type="match status" value="1"/>
</dbReference>
<evidence type="ECO:0000259" key="6">
    <source>
        <dbReference type="Pfam" id="PF01370"/>
    </source>
</evidence>
<name>A0A0D0WQW5_9ACTN</name>
<comment type="similarity">
    <text evidence="2">Belongs to the NAD(P)-dependent epimerase/dehydratase family.</text>
</comment>
<reference evidence="7 8" key="1">
    <citation type="submission" date="2015-01" db="EMBL/GenBank/DDBJ databases">
        <title>Sequencing and annotation of Micromonospora carbonacea strain JXNU-1 genome.</title>
        <authorList>
            <person name="Long Z."/>
            <person name="Huang Y."/>
            <person name="Jiang Y."/>
        </authorList>
    </citation>
    <scope>NUCLEOTIDE SEQUENCE [LARGE SCALE GENOMIC DNA]</scope>
    <source>
        <strain evidence="7 8">JXNU-1</strain>
    </source>
</reference>
<dbReference type="EMBL" id="JXSX01000003">
    <property type="protein sequence ID" value="KIR61401.1"/>
    <property type="molecule type" value="Genomic_DNA"/>
</dbReference>
<dbReference type="OrthoDB" id="9801785at2"/>
<dbReference type="RefSeq" id="WP_043968321.1">
    <property type="nucleotide sequence ID" value="NZ_JBEZEN010000037.1"/>
</dbReference>
<evidence type="ECO:0000256" key="5">
    <source>
        <dbReference type="ARBA" id="ARBA00033067"/>
    </source>
</evidence>
<dbReference type="InterPro" id="IPR001509">
    <property type="entry name" value="Epimerase_deHydtase"/>
</dbReference>
<evidence type="ECO:0000313" key="7">
    <source>
        <dbReference type="EMBL" id="KIR61401.1"/>
    </source>
</evidence>
<dbReference type="SUPFAM" id="SSF51735">
    <property type="entry name" value="NAD(P)-binding Rossmann-fold domains"/>
    <property type="match status" value="1"/>
</dbReference>
<proteinExistence type="inferred from homology"/>
<dbReference type="PRINTS" id="PR01713">
    <property type="entry name" value="NUCEPIMERASE"/>
</dbReference>
<keyword evidence="8" id="KW-1185">Reference proteome</keyword>
<evidence type="ECO:0000256" key="3">
    <source>
        <dbReference type="ARBA" id="ARBA00018569"/>
    </source>
</evidence>